<feature type="region of interest" description="Disordered" evidence="1">
    <location>
        <begin position="147"/>
        <end position="200"/>
    </location>
</feature>
<feature type="compositionally biased region" description="Polar residues" evidence="1">
    <location>
        <begin position="26"/>
        <end position="49"/>
    </location>
</feature>
<dbReference type="Proteomes" id="UP000001072">
    <property type="component" value="Unassembled WGS sequence"/>
</dbReference>
<keyword evidence="2" id="KW-0812">Transmembrane</keyword>
<dbReference type="HOGENOM" id="CLU_430912_0_0_1"/>
<dbReference type="InParanoid" id="F4RDQ6"/>
<proteinExistence type="predicted"/>
<feature type="transmembrane region" description="Helical" evidence="2">
    <location>
        <begin position="217"/>
        <end position="239"/>
    </location>
</feature>
<dbReference type="VEuPathDB" id="FungiDB:MELLADRAFT_77132"/>
<dbReference type="STRING" id="747676.F4RDQ6"/>
<evidence type="ECO:0000313" key="3">
    <source>
        <dbReference type="EMBL" id="EGG09440.1"/>
    </source>
</evidence>
<protein>
    <submittedName>
        <fullName evidence="3">Uncharacterized protein</fullName>
    </submittedName>
</protein>
<dbReference type="AlphaFoldDB" id="F4RDQ6"/>
<name>F4RDQ6_MELLP</name>
<accession>F4RDQ6</accession>
<feature type="region of interest" description="Disordered" evidence="1">
    <location>
        <begin position="1"/>
        <end position="49"/>
    </location>
</feature>
<keyword evidence="2" id="KW-1133">Transmembrane helix</keyword>
<dbReference type="OrthoDB" id="2504303at2759"/>
<keyword evidence="4" id="KW-1185">Reference proteome</keyword>
<dbReference type="EMBL" id="GL883097">
    <property type="protein sequence ID" value="EGG09440.1"/>
    <property type="molecule type" value="Genomic_DNA"/>
</dbReference>
<dbReference type="RefSeq" id="XP_007407167.1">
    <property type="nucleotide sequence ID" value="XM_007407105.1"/>
</dbReference>
<keyword evidence="2" id="KW-0472">Membrane</keyword>
<feature type="region of interest" description="Disordered" evidence="1">
    <location>
        <begin position="346"/>
        <end position="381"/>
    </location>
</feature>
<dbReference type="GeneID" id="18932891"/>
<evidence type="ECO:0000313" key="4">
    <source>
        <dbReference type="Proteomes" id="UP000001072"/>
    </source>
</evidence>
<feature type="compositionally biased region" description="Polar residues" evidence="1">
    <location>
        <begin position="152"/>
        <end position="186"/>
    </location>
</feature>
<feature type="compositionally biased region" description="Low complexity" evidence="1">
    <location>
        <begin position="16"/>
        <end position="25"/>
    </location>
</feature>
<organism evidence="4">
    <name type="scientific">Melampsora larici-populina (strain 98AG31 / pathotype 3-4-7)</name>
    <name type="common">Poplar leaf rust fungus</name>
    <dbReference type="NCBI Taxonomy" id="747676"/>
    <lineage>
        <taxon>Eukaryota</taxon>
        <taxon>Fungi</taxon>
        <taxon>Dikarya</taxon>
        <taxon>Basidiomycota</taxon>
        <taxon>Pucciniomycotina</taxon>
        <taxon>Pucciniomycetes</taxon>
        <taxon>Pucciniales</taxon>
        <taxon>Melampsoraceae</taxon>
        <taxon>Melampsora</taxon>
    </lineage>
</organism>
<gene>
    <name evidence="3" type="ORF">MELLADRAFT_77132</name>
</gene>
<reference evidence="4" key="1">
    <citation type="journal article" date="2011" name="Proc. Natl. Acad. Sci. U.S.A.">
        <title>Obligate biotrophy features unraveled by the genomic analysis of rust fungi.</title>
        <authorList>
            <person name="Duplessis S."/>
            <person name="Cuomo C.A."/>
            <person name="Lin Y.-C."/>
            <person name="Aerts A."/>
            <person name="Tisserant E."/>
            <person name="Veneault-Fourrey C."/>
            <person name="Joly D.L."/>
            <person name="Hacquard S."/>
            <person name="Amselem J."/>
            <person name="Cantarel B.L."/>
            <person name="Chiu R."/>
            <person name="Coutinho P.M."/>
            <person name="Feau N."/>
            <person name="Field M."/>
            <person name="Frey P."/>
            <person name="Gelhaye E."/>
            <person name="Goldberg J."/>
            <person name="Grabherr M.G."/>
            <person name="Kodira C.D."/>
            <person name="Kohler A."/>
            <person name="Kuees U."/>
            <person name="Lindquist E.A."/>
            <person name="Lucas S.M."/>
            <person name="Mago R."/>
            <person name="Mauceli E."/>
            <person name="Morin E."/>
            <person name="Murat C."/>
            <person name="Pangilinan J.L."/>
            <person name="Park R."/>
            <person name="Pearson M."/>
            <person name="Quesneville H."/>
            <person name="Rouhier N."/>
            <person name="Sakthikumar S."/>
            <person name="Salamov A.A."/>
            <person name="Schmutz J."/>
            <person name="Selles B."/>
            <person name="Shapiro H."/>
            <person name="Tanguay P."/>
            <person name="Tuskan G.A."/>
            <person name="Henrissat B."/>
            <person name="Van de Peer Y."/>
            <person name="Rouze P."/>
            <person name="Ellis J.G."/>
            <person name="Dodds P.N."/>
            <person name="Schein J.E."/>
            <person name="Zhong S."/>
            <person name="Hamelin R.C."/>
            <person name="Grigoriev I.V."/>
            <person name="Szabo L.J."/>
            <person name="Martin F."/>
        </authorList>
    </citation>
    <scope>NUCLEOTIDE SEQUENCE [LARGE SCALE GENOMIC DNA]</scope>
    <source>
        <strain evidence="4">98AG31 / pathotype 3-4-7</strain>
    </source>
</reference>
<evidence type="ECO:0000256" key="2">
    <source>
        <dbReference type="SAM" id="Phobius"/>
    </source>
</evidence>
<evidence type="ECO:0000256" key="1">
    <source>
        <dbReference type="SAM" id="MobiDB-lite"/>
    </source>
</evidence>
<sequence length="637" mass="69345">MPTQENASNELNPEPTSTTTSTISSVFQSALKSNSPTPSGSKSPIQDSLNSPAVPILAMDDSFITPSSDPESPLFVLHRRLHHRNIPGFNQVVSEGNIGVDVFTTNVCKLDKAALQAVSHNTDIVQVHYPVTLDSVVPIKPVLSDVVPTPPSQSSSNSARLPTNGITPSNKNVAQTQTTRSTSKSNVPKMPAKGPHGPPGMKFSSYGSKCGEADAALGIRICYSCLTLLLAIFFFCSAARFNRNRQRLNHWIHRPNRYFDIPAETLSMSSAELKSLTSSEGLAHAHSRKRQKMAIDMQEDDAPEESTSALDTDHTHEFINSRLATNNLLIRNLQERQFERLREVQDTDLDPSLSSTSSAHPVAPASSKKGDKQAPGLSSTELAEADRLMKSLSELLELRPQVSTHIPGSAHDALSIVPSREQLRRTQNIIMQSRTKDDPTPVYQGCLPSVYAVGIKESVLTSQPDARLVEILTKKPMNGELNGNNGSIPAIASHNFPTPPSRLASSTPFAYRDPALLQLHPSQLQANFRTSLPEHMKMNSFALNGGSIPQTPSMPGNLMHSSNQSPTVHAHHHLVQSQRPVAGPQFRGRPGMPVSSPQIPFKHPNLTTPNLNDHPNHRALASIPMHSPFNTTPNRIV</sequence>
<feature type="compositionally biased region" description="Polar residues" evidence="1">
    <location>
        <begin position="1"/>
        <end position="15"/>
    </location>
</feature>
<dbReference type="KEGG" id="mlr:MELLADRAFT_77132"/>